<proteinExistence type="predicted"/>
<feature type="non-terminal residue" evidence="1">
    <location>
        <position position="1"/>
    </location>
</feature>
<comment type="caution">
    <text evidence="1">The sequence shown here is derived from an EMBL/GenBank/DDBJ whole genome shotgun (WGS) entry which is preliminary data.</text>
</comment>
<evidence type="ECO:0000313" key="1">
    <source>
        <dbReference type="EMBL" id="MEQ2227275.1"/>
    </source>
</evidence>
<keyword evidence="2" id="KW-1185">Reference proteome</keyword>
<name>A0ABV0T325_9TELE</name>
<dbReference type="Proteomes" id="UP001482620">
    <property type="component" value="Unassembled WGS sequence"/>
</dbReference>
<evidence type="ECO:0000313" key="2">
    <source>
        <dbReference type="Proteomes" id="UP001482620"/>
    </source>
</evidence>
<protein>
    <submittedName>
        <fullName evidence="1">Uncharacterized protein</fullName>
    </submittedName>
</protein>
<reference evidence="1 2" key="1">
    <citation type="submission" date="2021-06" db="EMBL/GenBank/DDBJ databases">
        <authorList>
            <person name="Palmer J.M."/>
        </authorList>
    </citation>
    <scope>NUCLEOTIDE SEQUENCE [LARGE SCALE GENOMIC DNA]</scope>
    <source>
        <strain evidence="2">if_2019</strain>
        <tissue evidence="1">Muscle</tissue>
    </source>
</reference>
<organism evidence="1 2">
    <name type="scientific">Ilyodon furcidens</name>
    <name type="common">goldbreast splitfin</name>
    <dbReference type="NCBI Taxonomy" id="33524"/>
    <lineage>
        <taxon>Eukaryota</taxon>
        <taxon>Metazoa</taxon>
        <taxon>Chordata</taxon>
        <taxon>Craniata</taxon>
        <taxon>Vertebrata</taxon>
        <taxon>Euteleostomi</taxon>
        <taxon>Actinopterygii</taxon>
        <taxon>Neopterygii</taxon>
        <taxon>Teleostei</taxon>
        <taxon>Neoteleostei</taxon>
        <taxon>Acanthomorphata</taxon>
        <taxon>Ovalentaria</taxon>
        <taxon>Atherinomorphae</taxon>
        <taxon>Cyprinodontiformes</taxon>
        <taxon>Goodeidae</taxon>
        <taxon>Ilyodon</taxon>
    </lineage>
</organism>
<dbReference type="EMBL" id="JAHRIQ010018722">
    <property type="protein sequence ID" value="MEQ2227275.1"/>
    <property type="molecule type" value="Genomic_DNA"/>
</dbReference>
<accession>A0ABV0T325</accession>
<gene>
    <name evidence="1" type="ORF">ILYODFUR_036053</name>
</gene>
<sequence>FPVSELLIMPVTSFLTRCRRSPEIWSLTGAAYLVISYGAIKGRTASISAADCFAPVVLLYASLPWFRRIFGIPTDRERHRTSYLASSPNGSVYRFRREPCPPHLKGLFPWHLPAPFSGSALSPDEPSPWRIPTPHQ</sequence>